<evidence type="ECO:0000313" key="2">
    <source>
        <dbReference type="Proteomes" id="UP000805704"/>
    </source>
</evidence>
<name>A0ACB7EUD3_NIBAL</name>
<dbReference type="EMBL" id="CM024810">
    <property type="protein sequence ID" value="KAG8005747.1"/>
    <property type="molecule type" value="Genomic_DNA"/>
</dbReference>
<accession>A0ACB7EUD3</accession>
<protein>
    <submittedName>
        <fullName evidence="1">Uncharacterized protein</fullName>
    </submittedName>
</protein>
<sequence>MIEELEKENDGLAQKLTKTTNQLASSRNEYLQSHKAWQEECTALQEKSREELAAKEQSWKTKVQQLEEEKKELVKNVQTTETALKQVEEEKKNLVTKAETAKMTLKEMEDKKNVLENIYLSHSDPDSRLSESLTKQIWIVQVL</sequence>
<organism evidence="1 2">
    <name type="scientific">Nibea albiflora</name>
    <name type="common">Yellow drum</name>
    <name type="synonym">Corvina albiflora</name>
    <dbReference type="NCBI Taxonomy" id="240163"/>
    <lineage>
        <taxon>Eukaryota</taxon>
        <taxon>Metazoa</taxon>
        <taxon>Chordata</taxon>
        <taxon>Craniata</taxon>
        <taxon>Vertebrata</taxon>
        <taxon>Euteleostomi</taxon>
        <taxon>Actinopterygii</taxon>
        <taxon>Neopterygii</taxon>
        <taxon>Teleostei</taxon>
        <taxon>Neoteleostei</taxon>
        <taxon>Acanthomorphata</taxon>
        <taxon>Eupercaria</taxon>
        <taxon>Sciaenidae</taxon>
        <taxon>Nibea</taxon>
    </lineage>
</organism>
<comment type="caution">
    <text evidence="1">The sequence shown here is derived from an EMBL/GenBank/DDBJ whole genome shotgun (WGS) entry which is preliminary data.</text>
</comment>
<evidence type="ECO:0000313" key="1">
    <source>
        <dbReference type="EMBL" id="KAG8005747.1"/>
    </source>
</evidence>
<gene>
    <name evidence="1" type="ORF">GBF38_001725</name>
</gene>
<proteinExistence type="predicted"/>
<dbReference type="Proteomes" id="UP000805704">
    <property type="component" value="Chromosome 22"/>
</dbReference>
<keyword evidence="2" id="KW-1185">Reference proteome</keyword>
<reference evidence="1" key="1">
    <citation type="submission" date="2020-04" db="EMBL/GenBank/DDBJ databases">
        <title>A chromosome-scale assembly and high-density genetic map of the yellow drum (Nibea albiflora) genome.</title>
        <authorList>
            <person name="Xu D."/>
            <person name="Zhang W."/>
            <person name="Chen R."/>
            <person name="Tan P."/>
            <person name="Wang L."/>
            <person name="Song H."/>
            <person name="Tian L."/>
            <person name="Zhu Q."/>
            <person name="Wang B."/>
        </authorList>
    </citation>
    <scope>NUCLEOTIDE SEQUENCE</scope>
    <source>
        <strain evidence="1">ZJHYS-2018</strain>
    </source>
</reference>